<keyword evidence="3 6" id="KW-0963">Cytoplasm</keyword>
<comment type="similarity">
    <text evidence="2 6">Belongs to the FliS family.</text>
</comment>
<keyword evidence="4 6" id="KW-1005">Bacterial flagellum biogenesis</keyword>
<reference evidence="7 8" key="1">
    <citation type="submission" date="2023-01" db="EMBL/GenBank/DDBJ databases">
        <title>Cultivation and genomic characterization of new, ubiquitous marine nitrite-oxidizing bacteria from the Nitrospirales.</title>
        <authorList>
            <person name="Mueller A.J."/>
            <person name="Daebeler A."/>
            <person name="Herbold C.W."/>
            <person name="Kirkegaard R.H."/>
            <person name="Daims H."/>
        </authorList>
    </citation>
    <scope>NUCLEOTIDE SEQUENCE [LARGE SCALE GENOMIC DNA]</scope>
    <source>
        <strain evidence="7 8">VA</strain>
    </source>
</reference>
<dbReference type="NCBIfam" id="TIGR00208">
    <property type="entry name" value="fliS"/>
    <property type="match status" value="1"/>
</dbReference>
<evidence type="ECO:0000313" key="7">
    <source>
        <dbReference type="EMBL" id="WNM56842.1"/>
    </source>
</evidence>
<evidence type="ECO:0000313" key="8">
    <source>
        <dbReference type="Proteomes" id="UP001302719"/>
    </source>
</evidence>
<protein>
    <recommendedName>
        <fullName evidence="6">Flagellar secretion chaperone FliS</fullName>
    </recommendedName>
</protein>
<evidence type="ECO:0000256" key="3">
    <source>
        <dbReference type="ARBA" id="ARBA00022490"/>
    </source>
</evidence>
<accession>A0AA96G9E5</accession>
<evidence type="ECO:0000256" key="5">
    <source>
        <dbReference type="ARBA" id="ARBA00023186"/>
    </source>
</evidence>
<keyword evidence="7" id="KW-0966">Cell projection</keyword>
<dbReference type="SUPFAM" id="SSF101116">
    <property type="entry name" value="Flagellar export chaperone FliS"/>
    <property type="match status" value="1"/>
</dbReference>
<comment type="subcellular location">
    <subcellularLocation>
        <location evidence="1 6">Cytoplasm</location>
        <location evidence="1 6">Cytosol</location>
    </subcellularLocation>
</comment>
<dbReference type="GO" id="GO:0044780">
    <property type="term" value="P:bacterial-type flagellum assembly"/>
    <property type="evidence" value="ECO:0007669"/>
    <property type="project" value="InterPro"/>
</dbReference>
<proteinExistence type="inferred from homology"/>
<dbReference type="Pfam" id="PF02561">
    <property type="entry name" value="FliS"/>
    <property type="match status" value="1"/>
</dbReference>
<dbReference type="Gene3D" id="1.20.120.340">
    <property type="entry name" value="Flagellar protein FliS"/>
    <property type="match status" value="1"/>
</dbReference>
<gene>
    <name evidence="7" type="primary">fliS</name>
    <name evidence="7" type="ORF">PP769_12740</name>
</gene>
<evidence type="ECO:0000256" key="6">
    <source>
        <dbReference type="PIRNR" id="PIRNR039090"/>
    </source>
</evidence>
<evidence type="ECO:0000256" key="2">
    <source>
        <dbReference type="ARBA" id="ARBA00008787"/>
    </source>
</evidence>
<dbReference type="EMBL" id="CP116967">
    <property type="protein sequence ID" value="WNM56842.1"/>
    <property type="molecule type" value="Genomic_DNA"/>
</dbReference>
<dbReference type="GO" id="GO:0005829">
    <property type="term" value="C:cytosol"/>
    <property type="evidence" value="ECO:0007669"/>
    <property type="project" value="UniProtKB-SubCell"/>
</dbReference>
<dbReference type="GO" id="GO:0071973">
    <property type="term" value="P:bacterial-type flagellum-dependent cell motility"/>
    <property type="evidence" value="ECO:0007669"/>
    <property type="project" value="TreeGrafter"/>
</dbReference>
<dbReference type="InterPro" id="IPR003713">
    <property type="entry name" value="FliS"/>
</dbReference>
<dbReference type="PANTHER" id="PTHR34773:SF1">
    <property type="entry name" value="FLAGELLAR SECRETION CHAPERONE FLIS"/>
    <property type="match status" value="1"/>
</dbReference>
<name>A0AA96G9E5_9BACT</name>
<keyword evidence="7" id="KW-0282">Flagellum</keyword>
<dbReference type="InterPro" id="IPR036584">
    <property type="entry name" value="FliS_sf"/>
</dbReference>
<sequence length="130" mass="14467">MMVGAQSYANTQIQTASSVQVIVLLYDGAISSMKLAQEGMSTLNYQDKARFLDRALRVIGELSASLNMEEGGGIAQDLRRMYEYIQFELTQANLKNEPRRLEGPIRCLSLIREAWLDLAVQGTKPQVVGI</sequence>
<dbReference type="PIRSF" id="PIRSF039090">
    <property type="entry name" value="Flis"/>
    <property type="match status" value="1"/>
</dbReference>
<dbReference type="RefSeq" id="WP_312640666.1">
    <property type="nucleotide sequence ID" value="NZ_CP116967.1"/>
</dbReference>
<keyword evidence="5" id="KW-0143">Chaperone</keyword>
<dbReference type="Proteomes" id="UP001302719">
    <property type="component" value="Chromosome"/>
</dbReference>
<dbReference type="AlphaFoldDB" id="A0AA96G9E5"/>
<dbReference type="KEGG" id="nall:PP769_12740"/>
<evidence type="ECO:0000256" key="1">
    <source>
        <dbReference type="ARBA" id="ARBA00004514"/>
    </source>
</evidence>
<dbReference type="CDD" id="cd16098">
    <property type="entry name" value="FliS"/>
    <property type="match status" value="1"/>
</dbReference>
<evidence type="ECO:0000256" key="4">
    <source>
        <dbReference type="ARBA" id="ARBA00022795"/>
    </source>
</evidence>
<keyword evidence="8" id="KW-1185">Reference proteome</keyword>
<dbReference type="PANTHER" id="PTHR34773">
    <property type="entry name" value="FLAGELLAR SECRETION CHAPERONE FLIS"/>
    <property type="match status" value="1"/>
</dbReference>
<organism evidence="7 8">
    <name type="scientific">Candidatus Nitrospira allomarina</name>
    <dbReference type="NCBI Taxonomy" id="3020900"/>
    <lineage>
        <taxon>Bacteria</taxon>
        <taxon>Pseudomonadati</taxon>
        <taxon>Nitrospirota</taxon>
        <taxon>Nitrospiria</taxon>
        <taxon>Nitrospirales</taxon>
        <taxon>Nitrospiraceae</taxon>
        <taxon>Nitrospira</taxon>
    </lineage>
</organism>
<keyword evidence="7" id="KW-0969">Cilium</keyword>